<proteinExistence type="predicted"/>
<dbReference type="InterPro" id="IPR051781">
    <property type="entry name" value="Metallo-dep_Hydrolase"/>
</dbReference>
<comment type="caution">
    <text evidence="2">The sequence shown here is derived from an EMBL/GenBank/DDBJ whole genome shotgun (WGS) entry which is preliminary data.</text>
</comment>
<dbReference type="InterPro" id="IPR006680">
    <property type="entry name" value="Amidohydro-rel"/>
</dbReference>
<dbReference type="InterPro" id="IPR032466">
    <property type="entry name" value="Metal_Hydrolase"/>
</dbReference>
<sequence length="289" mass="32254">MFGECHAHIFMNGVDYRQAVKTHCSRPDEAVIRKHLQEYRRYGVAYVRDGGDHYGASQLARSLAGEYGITYRSPAFGIYKNGHYGKIVGYGYDTMKEYHALVKKAIREKADFIKIMTTGLMDFENQGRVTGKALTAGEVKEMIHIAHEEGMAVMTHTNGAAAAADVIAAGVDSLEHGNYMDPETIAMLADSETVWVPTLVTVKNLIGDGRFQDEVLQPIWERNAENLRLAYKLNAHVALGSDAGAYGVLHGKGVQDEYQAVVQVLGETREVKAWLEDGEQRIWERFLRK</sequence>
<dbReference type="Gene3D" id="3.20.20.140">
    <property type="entry name" value="Metal-dependent hydrolases"/>
    <property type="match status" value="1"/>
</dbReference>
<dbReference type="Pfam" id="PF01979">
    <property type="entry name" value="Amidohydro_1"/>
    <property type="match status" value="1"/>
</dbReference>
<reference evidence="2" key="1">
    <citation type="journal article" date="2021" name="PeerJ">
        <title>Extensive microbial diversity within the chicken gut microbiome revealed by metagenomics and culture.</title>
        <authorList>
            <person name="Gilroy R."/>
            <person name="Ravi A."/>
            <person name="Getino M."/>
            <person name="Pursley I."/>
            <person name="Horton D.L."/>
            <person name="Alikhan N.F."/>
            <person name="Baker D."/>
            <person name="Gharbi K."/>
            <person name="Hall N."/>
            <person name="Watson M."/>
            <person name="Adriaenssens E.M."/>
            <person name="Foster-Nyarko E."/>
            <person name="Jarju S."/>
            <person name="Secka A."/>
            <person name="Antonio M."/>
            <person name="Oren A."/>
            <person name="Chaudhuri R.R."/>
            <person name="La Ragione R."/>
            <person name="Hildebrand F."/>
            <person name="Pallen M.J."/>
        </authorList>
    </citation>
    <scope>NUCLEOTIDE SEQUENCE</scope>
    <source>
        <strain evidence="2">ChiSjej1B19-8411</strain>
    </source>
</reference>
<dbReference type="SUPFAM" id="SSF51556">
    <property type="entry name" value="Metallo-dependent hydrolases"/>
    <property type="match status" value="1"/>
</dbReference>
<dbReference type="Proteomes" id="UP000886817">
    <property type="component" value="Unassembled WGS sequence"/>
</dbReference>
<dbReference type="PANTHER" id="PTHR43135">
    <property type="entry name" value="ALPHA-D-RIBOSE 1-METHYLPHOSPHONATE 5-TRIPHOSPHATE DIPHOSPHATASE"/>
    <property type="match status" value="1"/>
</dbReference>
<dbReference type="PANTHER" id="PTHR43135:SF3">
    <property type="entry name" value="ALPHA-D-RIBOSE 1-METHYLPHOSPHONATE 5-TRIPHOSPHATE DIPHOSPHATASE"/>
    <property type="match status" value="1"/>
</dbReference>
<evidence type="ECO:0000313" key="2">
    <source>
        <dbReference type="EMBL" id="HIX58620.1"/>
    </source>
</evidence>
<protein>
    <submittedName>
        <fullName evidence="2">Amidohydrolase family protein</fullName>
    </submittedName>
</protein>
<evidence type="ECO:0000259" key="1">
    <source>
        <dbReference type="Pfam" id="PF01979"/>
    </source>
</evidence>
<dbReference type="EMBL" id="DXEX01000066">
    <property type="protein sequence ID" value="HIX58620.1"/>
    <property type="molecule type" value="Genomic_DNA"/>
</dbReference>
<name>A0A9D1WGG5_9FIRM</name>
<dbReference type="GO" id="GO:0016787">
    <property type="term" value="F:hydrolase activity"/>
    <property type="evidence" value="ECO:0007669"/>
    <property type="project" value="InterPro"/>
</dbReference>
<organism evidence="2 3">
    <name type="scientific">Candidatus Blautia gallistercoris</name>
    <dbReference type="NCBI Taxonomy" id="2838490"/>
    <lineage>
        <taxon>Bacteria</taxon>
        <taxon>Bacillati</taxon>
        <taxon>Bacillota</taxon>
        <taxon>Clostridia</taxon>
        <taxon>Lachnospirales</taxon>
        <taxon>Lachnospiraceae</taxon>
        <taxon>Blautia</taxon>
    </lineage>
</organism>
<gene>
    <name evidence="2" type="ORF">IAA45_02765</name>
</gene>
<reference evidence="2" key="2">
    <citation type="submission" date="2021-04" db="EMBL/GenBank/DDBJ databases">
        <authorList>
            <person name="Gilroy R."/>
        </authorList>
    </citation>
    <scope>NUCLEOTIDE SEQUENCE</scope>
    <source>
        <strain evidence="2">ChiSjej1B19-8411</strain>
    </source>
</reference>
<evidence type="ECO:0000313" key="3">
    <source>
        <dbReference type="Proteomes" id="UP000886817"/>
    </source>
</evidence>
<accession>A0A9D1WGG5</accession>
<dbReference type="AlphaFoldDB" id="A0A9D1WGG5"/>
<feature type="domain" description="Amidohydrolase-related" evidence="1">
    <location>
        <begin position="5"/>
        <end position="245"/>
    </location>
</feature>